<keyword evidence="3" id="KW-1185">Reference proteome</keyword>
<name>A0AAV3RBZ5_LITER</name>
<evidence type="ECO:0000313" key="3">
    <source>
        <dbReference type="Proteomes" id="UP001454036"/>
    </source>
</evidence>
<sequence length="142" mass="15798">MREERDSALSKKDKAVGKYNSALADLEGTKTSLNEHVLEKEALALRLSEAEKSVVAAVETFKNSDDYQELLKDNTATLIRGFCHDVSSDFPGIASNFKRYVTNLGEKFVTELFDDLPEEQDEGDEEDEDDVGSDQEQNEGGD</sequence>
<accession>A0AAV3RBZ5</accession>
<proteinExistence type="predicted"/>
<comment type="caution">
    <text evidence="2">The sequence shown here is derived from an EMBL/GenBank/DDBJ whole genome shotgun (WGS) entry which is preliminary data.</text>
</comment>
<dbReference type="EMBL" id="BAABME010007855">
    <property type="protein sequence ID" value="GAA0171852.1"/>
    <property type="molecule type" value="Genomic_DNA"/>
</dbReference>
<dbReference type="Proteomes" id="UP001454036">
    <property type="component" value="Unassembled WGS sequence"/>
</dbReference>
<protein>
    <submittedName>
        <fullName evidence="2">Uncharacterized protein</fullName>
    </submittedName>
</protein>
<organism evidence="2 3">
    <name type="scientific">Lithospermum erythrorhizon</name>
    <name type="common">Purple gromwell</name>
    <name type="synonym">Lithospermum officinale var. erythrorhizon</name>
    <dbReference type="NCBI Taxonomy" id="34254"/>
    <lineage>
        <taxon>Eukaryota</taxon>
        <taxon>Viridiplantae</taxon>
        <taxon>Streptophyta</taxon>
        <taxon>Embryophyta</taxon>
        <taxon>Tracheophyta</taxon>
        <taxon>Spermatophyta</taxon>
        <taxon>Magnoliopsida</taxon>
        <taxon>eudicotyledons</taxon>
        <taxon>Gunneridae</taxon>
        <taxon>Pentapetalae</taxon>
        <taxon>asterids</taxon>
        <taxon>lamiids</taxon>
        <taxon>Boraginales</taxon>
        <taxon>Boraginaceae</taxon>
        <taxon>Boraginoideae</taxon>
        <taxon>Lithospermeae</taxon>
        <taxon>Lithospermum</taxon>
    </lineage>
</organism>
<gene>
    <name evidence="2" type="ORF">LIER_25791</name>
</gene>
<reference evidence="2 3" key="1">
    <citation type="submission" date="2024-01" db="EMBL/GenBank/DDBJ databases">
        <title>The complete chloroplast genome sequence of Lithospermum erythrorhizon: insights into the phylogenetic relationship among Boraginaceae species and the maternal lineages of purple gromwells.</title>
        <authorList>
            <person name="Okada T."/>
            <person name="Watanabe K."/>
        </authorList>
    </citation>
    <scope>NUCLEOTIDE SEQUENCE [LARGE SCALE GENOMIC DNA]</scope>
</reference>
<dbReference type="AlphaFoldDB" id="A0AAV3RBZ5"/>
<feature type="region of interest" description="Disordered" evidence="1">
    <location>
        <begin position="114"/>
        <end position="142"/>
    </location>
</feature>
<evidence type="ECO:0000313" key="2">
    <source>
        <dbReference type="EMBL" id="GAA0171852.1"/>
    </source>
</evidence>
<evidence type="ECO:0000256" key="1">
    <source>
        <dbReference type="SAM" id="MobiDB-lite"/>
    </source>
</evidence>